<proteinExistence type="predicted"/>
<protein>
    <submittedName>
        <fullName evidence="1">Uncharacterized protein</fullName>
    </submittedName>
</protein>
<name>A0A8S9QZ89_BRACR</name>
<dbReference type="Proteomes" id="UP000712600">
    <property type="component" value="Unassembled WGS sequence"/>
</dbReference>
<reference evidence="1" key="1">
    <citation type="submission" date="2019-12" db="EMBL/GenBank/DDBJ databases">
        <title>Genome sequencing and annotation of Brassica cretica.</title>
        <authorList>
            <person name="Studholme D.J."/>
            <person name="Sarris P."/>
        </authorList>
    </citation>
    <scope>NUCLEOTIDE SEQUENCE</scope>
    <source>
        <strain evidence="1">PFS-109/04</strain>
        <tissue evidence="1">Leaf</tissue>
    </source>
</reference>
<comment type="caution">
    <text evidence="1">The sequence shown here is derived from an EMBL/GenBank/DDBJ whole genome shotgun (WGS) entry which is preliminary data.</text>
</comment>
<evidence type="ECO:0000313" key="1">
    <source>
        <dbReference type="EMBL" id="KAF3556857.1"/>
    </source>
</evidence>
<accession>A0A8S9QZ89</accession>
<gene>
    <name evidence="1" type="ORF">F2Q69_00015408</name>
</gene>
<sequence length="116" mass="12844">MDPSSLNSHGFVNLLASQSSHGLVGQGVAGHGSKGYRWIPRKREADEVMKWVPSPKNNIQTLEAEAKGLSDQVDRLTGEVYNLTVQKFLCWRSSASTNKQRYRVGKRLEVTGGMVL</sequence>
<evidence type="ECO:0000313" key="2">
    <source>
        <dbReference type="Proteomes" id="UP000712600"/>
    </source>
</evidence>
<dbReference type="EMBL" id="QGKX02000996">
    <property type="protein sequence ID" value="KAF3556857.1"/>
    <property type="molecule type" value="Genomic_DNA"/>
</dbReference>
<dbReference type="AlphaFoldDB" id="A0A8S9QZ89"/>
<organism evidence="1 2">
    <name type="scientific">Brassica cretica</name>
    <name type="common">Mustard</name>
    <dbReference type="NCBI Taxonomy" id="69181"/>
    <lineage>
        <taxon>Eukaryota</taxon>
        <taxon>Viridiplantae</taxon>
        <taxon>Streptophyta</taxon>
        <taxon>Embryophyta</taxon>
        <taxon>Tracheophyta</taxon>
        <taxon>Spermatophyta</taxon>
        <taxon>Magnoliopsida</taxon>
        <taxon>eudicotyledons</taxon>
        <taxon>Gunneridae</taxon>
        <taxon>Pentapetalae</taxon>
        <taxon>rosids</taxon>
        <taxon>malvids</taxon>
        <taxon>Brassicales</taxon>
        <taxon>Brassicaceae</taxon>
        <taxon>Brassiceae</taxon>
        <taxon>Brassica</taxon>
    </lineage>
</organism>